<accession>A0A382UNB9</accession>
<dbReference type="AlphaFoldDB" id="A0A382UNB9"/>
<proteinExistence type="predicted"/>
<organism evidence="1">
    <name type="scientific">marine metagenome</name>
    <dbReference type="NCBI Taxonomy" id="408172"/>
    <lineage>
        <taxon>unclassified sequences</taxon>
        <taxon>metagenomes</taxon>
        <taxon>ecological metagenomes</taxon>
    </lineage>
</organism>
<sequence length="24" mass="2773">MKHSAQKKITSNMIMVRLNTTVIK</sequence>
<name>A0A382UNB9_9ZZZZ</name>
<reference evidence="1" key="1">
    <citation type="submission" date="2018-05" db="EMBL/GenBank/DDBJ databases">
        <authorList>
            <person name="Lanie J.A."/>
            <person name="Ng W.-L."/>
            <person name="Kazmierczak K.M."/>
            <person name="Andrzejewski T.M."/>
            <person name="Davidsen T.M."/>
            <person name="Wayne K.J."/>
            <person name="Tettelin H."/>
            <person name="Glass J.I."/>
            <person name="Rusch D."/>
            <person name="Podicherti R."/>
            <person name="Tsui H.-C.T."/>
            <person name="Winkler M.E."/>
        </authorList>
    </citation>
    <scope>NUCLEOTIDE SEQUENCE</scope>
</reference>
<protein>
    <submittedName>
        <fullName evidence="1">Uncharacterized protein</fullName>
    </submittedName>
</protein>
<dbReference type="EMBL" id="UINC01145190">
    <property type="protein sequence ID" value="SVD35171.1"/>
    <property type="molecule type" value="Genomic_DNA"/>
</dbReference>
<evidence type="ECO:0000313" key="1">
    <source>
        <dbReference type="EMBL" id="SVD35171.1"/>
    </source>
</evidence>
<gene>
    <name evidence="1" type="ORF">METZ01_LOCUS388025</name>
</gene>